<evidence type="ECO:0000313" key="3">
    <source>
        <dbReference type="Proteomes" id="UP000246058"/>
    </source>
</evidence>
<dbReference type="RefSeq" id="WP_109951531.1">
    <property type="nucleotide sequence ID" value="NZ_CP029551.1"/>
</dbReference>
<dbReference type="EMBL" id="CP029551">
    <property type="protein sequence ID" value="AWN36429.1"/>
    <property type="molecule type" value="Genomic_DNA"/>
</dbReference>
<accession>A0A2U8VRM6</accession>
<keyword evidence="3" id="KW-1185">Reference proteome</keyword>
<protein>
    <recommendedName>
        <fullName evidence="1">Putative restriction endonuclease domain-containing protein</fullName>
    </recommendedName>
</protein>
<reference evidence="2 3" key="1">
    <citation type="submission" date="2018-05" db="EMBL/GenBank/DDBJ databases">
        <title>Complete Genome Sequence of Methylobacterium sp. 17Sr1-43.</title>
        <authorList>
            <person name="Srinivasan S."/>
        </authorList>
    </citation>
    <scope>NUCLEOTIDE SEQUENCE [LARGE SCALE GENOMIC DNA]</scope>
    <source>
        <strain evidence="2 3">17Sr1-43</strain>
    </source>
</reference>
<dbReference type="OrthoDB" id="461333at2"/>
<dbReference type="Pfam" id="PF05685">
    <property type="entry name" value="Uma2"/>
    <property type="match status" value="1"/>
</dbReference>
<dbReference type="Gene3D" id="3.90.1570.10">
    <property type="entry name" value="tt1808, chain A"/>
    <property type="match status" value="1"/>
</dbReference>
<evidence type="ECO:0000259" key="1">
    <source>
        <dbReference type="Pfam" id="PF05685"/>
    </source>
</evidence>
<evidence type="ECO:0000313" key="2">
    <source>
        <dbReference type="EMBL" id="AWN36429.1"/>
    </source>
</evidence>
<dbReference type="InterPro" id="IPR011335">
    <property type="entry name" value="Restrct_endonuc-II-like"/>
</dbReference>
<dbReference type="Proteomes" id="UP000246058">
    <property type="component" value="Chromosome"/>
</dbReference>
<dbReference type="SUPFAM" id="SSF52980">
    <property type="entry name" value="Restriction endonuclease-like"/>
    <property type="match status" value="1"/>
</dbReference>
<dbReference type="CDD" id="cd06260">
    <property type="entry name" value="DUF820-like"/>
    <property type="match status" value="1"/>
</dbReference>
<dbReference type="InterPro" id="IPR012296">
    <property type="entry name" value="Nuclease_put_TT1808"/>
</dbReference>
<dbReference type="AlphaFoldDB" id="A0A2U8VRM6"/>
<feature type="domain" description="Putative restriction endonuclease" evidence="1">
    <location>
        <begin position="10"/>
        <end position="170"/>
    </location>
</feature>
<proteinExistence type="predicted"/>
<organism evidence="2 3">
    <name type="scientific">Methylobacterium radiodurans</name>
    <dbReference type="NCBI Taxonomy" id="2202828"/>
    <lineage>
        <taxon>Bacteria</taxon>
        <taxon>Pseudomonadati</taxon>
        <taxon>Pseudomonadota</taxon>
        <taxon>Alphaproteobacteria</taxon>
        <taxon>Hyphomicrobiales</taxon>
        <taxon>Methylobacteriaceae</taxon>
        <taxon>Methylobacterium</taxon>
    </lineage>
</organism>
<gene>
    <name evidence="2" type="ORF">DK427_12400</name>
</gene>
<name>A0A2U8VRM6_9HYPH</name>
<dbReference type="InterPro" id="IPR008538">
    <property type="entry name" value="Uma2"/>
</dbReference>
<dbReference type="KEGG" id="meti:DK427_12400"/>
<sequence length="195" mass="21265">MVAPAHRPATYADLEAVPEHLVAEIIDGVLETRKPQHPRDGAATASLVGQLGSSLDRGGRRNWILMFQPELHLGAQVVVPVLAGWRRAHMAGQPEAAFTRTPPNWICELPSSATARLVRGPKRRIYAEAGVEHLWQLDSAAGLLESFTLKEGAWRLEGIVRRGETVAMSPFEAAPFPLDDLFPFDNPAAPAQPET</sequence>